<dbReference type="PANTHER" id="PTHR35711:SF1">
    <property type="entry name" value="ECTODERMAL, ISOFORM F"/>
    <property type="match status" value="1"/>
</dbReference>
<feature type="compositionally biased region" description="Basic and acidic residues" evidence="1">
    <location>
        <begin position="512"/>
        <end position="526"/>
    </location>
</feature>
<feature type="compositionally biased region" description="Basic and acidic residues" evidence="1">
    <location>
        <begin position="533"/>
        <end position="551"/>
    </location>
</feature>
<dbReference type="Pfam" id="PF00646">
    <property type="entry name" value="F-box"/>
    <property type="match status" value="1"/>
</dbReference>
<evidence type="ECO:0000313" key="4">
    <source>
        <dbReference type="Proteomes" id="UP000807306"/>
    </source>
</evidence>
<dbReference type="EMBL" id="MU157950">
    <property type="protein sequence ID" value="KAF9522340.1"/>
    <property type="molecule type" value="Genomic_DNA"/>
</dbReference>
<accession>A0A9P6E4I1</accession>
<keyword evidence="4" id="KW-1185">Reference proteome</keyword>
<reference evidence="3" key="1">
    <citation type="submission" date="2020-11" db="EMBL/GenBank/DDBJ databases">
        <authorList>
            <consortium name="DOE Joint Genome Institute"/>
            <person name="Ahrendt S."/>
            <person name="Riley R."/>
            <person name="Andreopoulos W."/>
            <person name="Labutti K."/>
            <person name="Pangilinan J."/>
            <person name="Ruiz-Duenas F.J."/>
            <person name="Barrasa J.M."/>
            <person name="Sanchez-Garcia M."/>
            <person name="Camarero S."/>
            <person name="Miyauchi S."/>
            <person name="Serrano A."/>
            <person name="Linde D."/>
            <person name="Babiker R."/>
            <person name="Drula E."/>
            <person name="Ayuso-Fernandez I."/>
            <person name="Pacheco R."/>
            <person name="Padilla G."/>
            <person name="Ferreira P."/>
            <person name="Barriuso J."/>
            <person name="Kellner H."/>
            <person name="Castanera R."/>
            <person name="Alfaro M."/>
            <person name="Ramirez L."/>
            <person name="Pisabarro A.G."/>
            <person name="Kuo A."/>
            <person name="Tritt A."/>
            <person name="Lipzen A."/>
            <person name="He G."/>
            <person name="Yan M."/>
            <person name="Ng V."/>
            <person name="Cullen D."/>
            <person name="Martin F."/>
            <person name="Rosso M.-N."/>
            <person name="Henrissat B."/>
            <person name="Hibbett D."/>
            <person name="Martinez A.T."/>
            <person name="Grigoriev I.V."/>
        </authorList>
    </citation>
    <scope>NUCLEOTIDE SEQUENCE</scope>
    <source>
        <strain evidence="3">CBS 506.95</strain>
    </source>
</reference>
<evidence type="ECO:0000256" key="1">
    <source>
        <dbReference type="SAM" id="MobiDB-lite"/>
    </source>
</evidence>
<feature type="domain" description="F-box" evidence="2">
    <location>
        <begin position="194"/>
        <end position="243"/>
    </location>
</feature>
<dbReference type="PANTHER" id="PTHR35711">
    <property type="entry name" value="EXPRESSED PROTEIN"/>
    <property type="match status" value="1"/>
</dbReference>
<dbReference type="CDD" id="cd09917">
    <property type="entry name" value="F-box_SF"/>
    <property type="match status" value="1"/>
</dbReference>
<dbReference type="Gene3D" id="1.20.1280.50">
    <property type="match status" value="1"/>
</dbReference>
<dbReference type="AlphaFoldDB" id="A0A9P6E4I1"/>
<comment type="caution">
    <text evidence="3">The sequence shown here is derived from an EMBL/GenBank/DDBJ whole genome shotgun (WGS) entry which is preliminary data.</text>
</comment>
<gene>
    <name evidence="3" type="ORF">CPB83DRAFT_116776</name>
</gene>
<organism evidence="3 4">
    <name type="scientific">Crepidotus variabilis</name>
    <dbReference type="NCBI Taxonomy" id="179855"/>
    <lineage>
        <taxon>Eukaryota</taxon>
        <taxon>Fungi</taxon>
        <taxon>Dikarya</taxon>
        <taxon>Basidiomycota</taxon>
        <taxon>Agaricomycotina</taxon>
        <taxon>Agaricomycetes</taxon>
        <taxon>Agaricomycetidae</taxon>
        <taxon>Agaricales</taxon>
        <taxon>Agaricineae</taxon>
        <taxon>Crepidotaceae</taxon>
        <taxon>Crepidotus</taxon>
    </lineage>
</organism>
<feature type="region of interest" description="Disordered" evidence="1">
    <location>
        <begin position="54"/>
        <end position="194"/>
    </location>
</feature>
<dbReference type="InterPro" id="IPR036047">
    <property type="entry name" value="F-box-like_dom_sf"/>
</dbReference>
<feature type="region of interest" description="Disordered" evidence="1">
    <location>
        <begin position="490"/>
        <end position="561"/>
    </location>
</feature>
<feature type="compositionally biased region" description="Basic and acidic residues" evidence="1">
    <location>
        <begin position="121"/>
        <end position="133"/>
    </location>
</feature>
<dbReference type="Proteomes" id="UP000807306">
    <property type="component" value="Unassembled WGS sequence"/>
</dbReference>
<evidence type="ECO:0000259" key="2">
    <source>
        <dbReference type="PROSITE" id="PS50181"/>
    </source>
</evidence>
<feature type="compositionally biased region" description="Basic residues" evidence="1">
    <location>
        <begin position="75"/>
        <end position="84"/>
    </location>
</feature>
<feature type="compositionally biased region" description="Low complexity" evidence="1">
    <location>
        <begin position="92"/>
        <end position="108"/>
    </location>
</feature>
<dbReference type="SUPFAM" id="SSF81383">
    <property type="entry name" value="F-box domain"/>
    <property type="match status" value="1"/>
</dbReference>
<dbReference type="SMART" id="SM00256">
    <property type="entry name" value="FBOX"/>
    <property type="match status" value="1"/>
</dbReference>
<feature type="compositionally biased region" description="Polar residues" evidence="1">
    <location>
        <begin position="180"/>
        <end position="194"/>
    </location>
</feature>
<dbReference type="InterPro" id="IPR001810">
    <property type="entry name" value="F-box_dom"/>
</dbReference>
<evidence type="ECO:0000313" key="3">
    <source>
        <dbReference type="EMBL" id="KAF9522340.1"/>
    </source>
</evidence>
<name>A0A9P6E4I1_9AGAR</name>
<dbReference type="OrthoDB" id="2322499at2759"/>
<proteinExistence type="predicted"/>
<protein>
    <recommendedName>
        <fullName evidence="2">F-box domain-containing protein</fullName>
    </recommendedName>
</protein>
<dbReference type="PROSITE" id="PS50181">
    <property type="entry name" value="FBOX"/>
    <property type="match status" value="1"/>
</dbReference>
<feature type="compositionally biased region" description="Acidic residues" evidence="1">
    <location>
        <begin position="145"/>
        <end position="156"/>
    </location>
</feature>
<sequence>MGPSLVGGIGVRKRGPQTATLLPTRTLLIDEKLSFLLFALRHEVDLQQTFDSRFSSQTKPSVVHPSVQYSPFRQRMPKRNRSRRGSSNATDSGSESSTPSETPSESGSADFEQEQESGSDSSKDSETVGKVEDQGNSDSSTTSDSDSDSESESSEEDASRRQTPAVQPTEGKRASKRQKIQATSPTQDSTGLSSNPFQSICVDVQFEIFQYLPPRALMRVSLVSKNLRKLLSSAGANHVWRAVRKNVGTPDPPATCTERSWVQLLFGWFCSVCGSRQAKIIFHLLKRVCAPCLWKNLVQPPLPANNSQKMLLGLIPRVNSEILGDLYPYFNIDIGDWDDDDDDDDDLNDDLNDHNDNDHNNNNSARDFVWSSDFLRIWRHFHDISFGLNWRHPSLQVFIKSHHQQMESIEKEHQGWADWLTDYRRSQDIQRQHTFEETLERLVEKMKRSGFSSDDFVLTESSWAFSHTEPLDQDILGLRRALLLDAQERRSARVEKEAKKKKKRKEKRDRRKEREATMKGVEREEYYPTQTTGEKDEKANESEEECRKPEPPGEEEEGLHFARKAISLLEVSRRRQRSIVQYLRGAKSSQRPA</sequence>
<feature type="compositionally biased region" description="Basic residues" evidence="1">
    <location>
        <begin position="499"/>
        <end position="511"/>
    </location>
</feature>